<reference evidence="3" key="1">
    <citation type="submission" date="2016-10" db="EMBL/GenBank/DDBJ databases">
        <authorList>
            <person name="Varghese N."/>
            <person name="Submissions S."/>
        </authorList>
    </citation>
    <scope>NUCLEOTIDE SEQUENCE [LARGE SCALE GENOMIC DNA]</scope>
    <source>
        <strain evidence="3">DSM 9751</strain>
    </source>
</reference>
<protein>
    <submittedName>
        <fullName evidence="2">Uncharacterized protein</fullName>
    </submittedName>
</protein>
<dbReference type="Proteomes" id="UP000198982">
    <property type="component" value="Unassembled WGS sequence"/>
</dbReference>
<sequence>MNDKGFYPRGHSPLTRIKDSSWLTGHPSPEFELPLSCEAQAHHSRLLSILKGVGWLTLAASILAGLVSWGLHSRFGLLLLLLLR</sequence>
<evidence type="ECO:0000313" key="2">
    <source>
        <dbReference type="EMBL" id="SEB67402.1"/>
    </source>
</evidence>
<organism evidence="2 3">
    <name type="scientific">Pseudomonas saponiphila</name>
    <dbReference type="NCBI Taxonomy" id="556534"/>
    <lineage>
        <taxon>Bacteria</taxon>
        <taxon>Pseudomonadati</taxon>
        <taxon>Pseudomonadota</taxon>
        <taxon>Gammaproteobacteria</taxon>
        <taxon>Pseudomonadales</taxon>
        <taxon>Pseudomonadaceae</taxon>
        <taxon>Pseudomonas</taxon>
    </lineage>
</organism>
<name>A0A1H4LB54_9PSED</name>
<evidence type="ECO:0000256" key="1">
    <source>
        <dbReference type="SAM" id="Phobius"/>
    </source>
</evidence>
<accession>A0A1H4LB54</accession>
<keyword evidence="1" id="KW-0472">Membrane</keyword>
<dbReference type="AlphaFoldDB" id="A0A1H4LB54"/>
<keyword evidence="1" id="KW-1133">Transmembrane helix</keyword>
<dbReference type="RefSeq" id="WP_092312251.1">
    <property type="nucleotide sequence ID" value="NZ_FNTJ01000001.1"/>
</dbReference>
<evidence type="ECO:0000313" key="3">
    <source>
        <dbReference type="Proteomes" id="UP000198982"/>
    </source>
</evidence>
<keyword evidence="1" id="KW-0812">Transmembrane</keyword>
<gene>
    <name evidence="2" type="ORF">SAMN05216178_1792</name>
</gene>
<dbReference type="EMBL" id="FNTJ01000001">
    <property type="protein sequence ID" value="SEB67402.1"/>
    <property type="molecule type" value="Genomic_DNA"/>
</dbReference>
<keyword evidence="3" id="KW-1185">Reference proteome</keyword>
<proteinExistence type="predicted"/>
<feature type="transmembrane region" description="Helical" evidence="1">
    <location>
        <begin position="55"/>
        <end position="83"/>
    </location>
</feature>